<reference evidence="1" key="1">
    <citation type="submission" date="2024-07" db="EMBL/GenBank/DDBJ databases">
        <title>Metagenome and Metagenome-Assembled Genomes of Archaea from a hot spring from the geothermal field of Los Azufres, Mexico.</title>
        <authorList>
            <person name="Marin-Paredes R."/>
            <person name="Martinez-Romero E."/>
            <person name="Servin-Garciduenas L.E."/>
        </authorList>
    </citation>
    <scope>NUCLEOTIDE SEQUENCE</scope>
</reference>
<keyword evidence="1" id="KW-0808">Transferase</keyword>
<comment type="caution">
    <text evidence="1">The sequence shown here is derived from an EMBL/GenBank/DDBJ whole genome shotgun (WGS) entry which is preliminary data.</text>
</comment>
<proteinExistence type="predicted"/>
<name>A0ACC6V0L4_9CREN</name>
<gene>
    <name evidence="1" type="ORF">TU35_005055</name>
</gene>
<keyword evidence="1" id="KW-0328">Glycosyltransferase</keyword>
<evidence type="ECO:0000313" key="1">
    <source>
        <dbReference type="EMBL" id="MFB6490604.1"/>
    </source>
</evidence>
<evidence type="ECO:0000313" key="2">
    <source>
        <dbReference type="Proteomes" id="UP000033636"/>
    </source>
</evidence>
<accession>A0ACC6V0L4</accession>
<dbReference type="EMBL" id="JZWT02000011">
    <property type="protein sequence ID" value="MFB6490604.1"/>
    <property type="molecule type" value="Genomic_DNA"/>
</dbReference>
<organism evidence="1 2">
    <name type="scientific">Thermoproteus sp. AZ2</name>
    <dbReference type="NCBI Taxonomy" id="1609232"/>
    <lineage>
        <taxon>Archaea</taxon>
        <taxon>Thermoproteota</taxon>
        <taxon>Thermoprotei</taxon>
        <taxon>Thermoproteales</taxon>
        <taxon>Thermoproteaceae</taxon>
        <taxon>Thermoproteus</taxon>
    </lineage>
</organism>
<dbReference type="Proteomes" id="UP000033636">
    <property type="component" value="Unassembled WGS sequence"/>
</dbReference>
<protein>
    <submittedName>
        <fullName evidence="1">Phosphoribosyltransferase family protein</fullName>
    </submittedName>
</protein>
<sequence length="206" mass="22302">MRRVAEYRGEATYAVRVAGVERKLPIIPLGPVEILGEVLEAYIASDHELILGDVEFLAAAARGLAELIRPYRPEVLLAPEAKSIALAYGVARELGLPRFVVARKSVKAYMGGHIAVEVNAITTKEKQRLVLDRDSADYLRGRRVCLIDDVVSTGSTMRALEELAKAAGAQVACRAAIWVEGPWVEDDEVLRLGELPIFVKGAGGGI</sequence>